<keyword evidence="1" id="KW-0678">Repressor</keyword>
<dbReference type="RefSeq" id="WP_130181918.1">
    <property type="nucleotide sequence ID" value="NZ_CP035945.1"/>
</dbReference>
<evidence type="ECO:0000313" key="7">
    <source>
        <dbReference type="EMBL" id="QBE98515.1"/>
    </source>
</evidence>
<dbReference type="SUPFAM" id="SSF46955">
    <property type="entry name" value="Putative DNA-binding domain"/>
    <property type="match status" value="1"/>
</dbReference>
<evidence type="ECO:0000256" key="5">
    <source>
        <dbReference type="SAM" id="Coils"/>
    </source>
</evidence>
<evidence type="ECO:0000259" key="6">
    <source>
        <dbReference type="PROSITE" id="PS50937"/>
    </source>
</evidence>
<dbReference type="Pfam" id="PF13411">
    <property type="entry name" value="MerR_1"/>
    <property type="match status" value="1"/>
</dbReference>
<dbReference type="SUPFAM" id="SSF55136">
    <property type="entry name" value="Probable bacterial effector-binding domain"/>
    <property type="match status" value="1"/>
</dbReference>
<dbReference type="PROSITE" id="PS50937">
    <property type="entry name" value="HTH_MERR_2"/>
    <property type="match status" value="1"/>
</dbReference>
<organism evidence="7 8">
    <name type="scientific">Blautia producta</name>
    <dbReference type="NCBI Taxonomy" id="33035"/>
    <lineage>
        <taxon>Bacteria</taxon>
        <taxon>Bacillati</taxon>
        <taxon>Bacillota</taxon>
        <taxon>Clostridia</taxon>
        <taxon>Lachnospirales</taxon>
        <taxon>Lachnospiraceae</taxon>
        <taxon>Blautia</taxon>
    </lineage>
</organism>
<dbReference type="KEGG" id="bpro:PMF13cell1_04081"/>
<dbReference type="GO" id="GO:0003700">
    <property type="term" value="F:DNA-binding transcription factor activity"/>
    <property type="evidence" value="ECO:0007669"/>
    <property type="project" value="InterPro"/>
</dbReference>
<accession>A0A4P6M323</accession>
<dbReference type="GO" id="GO:0003677">
    <property type="term" value="F:DNA binding"/>
    <property type="evidence" value="ECO:0007669"/>
    <property type="project" value="UniProtKB-KW"/>
</dbReference>
<dbReference type="Gene3D" id="3.20.80.10">
    <property type="entry name" value="Regulatory factor, effector binding domain"/>
    <property type="match status" value="1"/>
</dbReference>
<dbReference type="EMBL" id="CP035945">
    <property type="protein sequence ID" value="QBE98515.1"/>
    <property type="molecule type" value="Genomic_DNA"/>
</dbReference>
<dbReference type="InterPro" id="IPR011256">
    <property type="entry name" value="Reg_factor_effector_dom_sf"/>
</dbReference>
<sequence length="290" mass="33464">MLSIGEFSAICKVSAKTLRYYAEIGLIHPEEINPESGYRYYSIRQLETMLFINRLKSYSFSLDEIKSILHSEELTEEILYPALIRKEREMEKQILEYKKTLEQMNQDIANLKQGRSIMSYLDTIEIQLAELPQMYLLSVRKMVQENDFPEEYEKCYGKLFKKMLEDKLTAAAPPMVLFHSEEFTSLGLDSEFAIPVKEYATGTRDHYPGLCLKTVLHGSYSALPSVYAKQRKWAEKEGYEGNGALCEVYITDPSQVSSEDELITEIYYPVKKKTAKTQAASRSNTKENEI</sequence>
<protein>
    <submittedName>
        <fullName evidence="7">Mercuric resistance operon regulatory protein</fullName>
    </submittedName>
</protein>
<feature type="domain" description="HTH merR-type" evidence="6">
    <location>
        <begin position="1"/>
        <end position="71"/>
    </location>
</feature>
<proteinExistence type="predicted"/>
<evidence type="ECO:0000256" key="2">
    <source>
        <dbReference type="ARBA" id="ARBA00023015"/>
    </source>
</evidence>
<dbReference type="InterPro" id="IPR029442">
    <property type="entry name" value="GyrI-like"/>
</dbReference>
<evidence type="ECO:0000256" key="4">
    <source>
        <dbReference type="ARBA" id="ARBA00023163"/>
    </source>
</evidence>
<dbReference type="SMART" id="SM00422">
    <property type="entry name" value="HTH_MERR"/>
    <property type="match status" value="1"/>
</dbReference>
<evidence type="ECO:0000313" key="8">
    <source>
        <dbReference type="Proteomes" id="UP000289794"/>
    </source>
</evidence>
<dbReference type="InterPro" id="IPR009061">
    <property type="entry name" value="DNA-bd_dom_put_sf"/>
</dbReference>
<dbReference type="PANTHER" id="PTHR30204">
    <property type="entry name" value="REDOX-CYCLING DRUG-SENSING TRANSCRIPTIONAL ACTIVATOR SOXR"/>
    <property type="match status" value="1"/>
</dbReference>
<keyword evidence="4" id="KW-0804">Transcription</keyword>
<dbReference type="Gene3D" id="1.10.1660.10">
    <property type="match status" value="1"/>
</dbReference>
<dbReference type="SMART" id="SM00871">
    <property type="entry name" value="AraC_E_bind"/>
    <property type="match status" value="1"/>
</dbReference>
<dbReference type="PANTHER" id="PTHR30204:SF69">
    <property type="entry name" value="MERR-FAMILY TRANSCRIPTIONAL REGULATOR"/>
    <property type="match status" value="1"/>
</dbReference>
<dbReference type="AlphaFoldDB" id="A0A4P6M323"/>
<keyword evidence="2" id="KW-0805">Transcription regulation</keyword>
<dbReference type="InterPro" id="IPR047057">
    <property type="entry name" value="MerR_fam"/>
</dbReference>
<gene>
    <name evidence="7" type="primary">merR1</name>
    <name evidence="7" type="ORF">PMF13cell1_04081</name>
</gene>
<feature type="coiled-coil region" evidence="5">
    <location>
        <begin position="83"/>
        <end position="114"/>
    </location>
</feature>
<keyword evidence="3" id="KW-0238">DNA-binding</keyword>
<dbReference type="InterPro" id="IPR010499">
    <property type="entry name" value="AraC_E-bd"/>
</dbReference>
<reference evidence="7 8" key="1">
    <citation type="submission" date="2019-01" db="EMBL/GenBank/DDBJ databases">
        <title>PMF-metabolizing Aryl O-demethylase.</title>
        <authorList>
            <person name="Kim M."/>
        </authorList>
    </citation>
    <scope>NUCLEOTIDE SEQUENCE [LARGE SCALE GENOMIC DNA]</scope>
    <source>
        <strain evidence="7 8">PMF1</strain>
    </source>
</reference>
<name>A0A4P6M323_9FIRM</name>
<dbReference type="InterPro" id="IPR000551">
    <property type="entry name" value="MerR-type_HTH_dom"/>
</dbReference>
<evidence type="ECO:0000256" key="1">
    <source>
        <dbReference type="ARBA" id="ARBA00022491"/>
    </source>
</evidence>
<evidence type="ECO:0000256" key="3">
    <source>
        <dbReference type="ARBA" id="ARBA00023125"/>
    </source>
</evidence>
<keyword evidence="5" id="KW-0175">Coiled coil</keyword>
<dbReference type="Proteomes" id="UP000289794">
    <property type="component" value="Chromosome"/>
</dbReference>
<dbReference type="Pfam" id="PF06445">
    <property type="entry name" value="GyrI-like"/>
    <property type="match status" value="1"/>
</dbReference>